<comment type="caution">
    <text evidence="6">The sequence shown here is derived from an EMBL/GenBank/DDBJ whole genome shotgun (WGS) entry which is preliminary data.</text>
</comment>
<evidence type="ECO:0000256" key="3">
    <source>
        <dbReference type="ARBA" id="ARBA00022729"/>
    </source>
</evidence>
<dbReference type="CDD" id="cd08497">
    <property type="entry name" value="MbnE-like"/>
    <property type="match status" value="1"/>
</dbReference>
<feature type="chain" id="PRO_5001817130" evidence="4">
    <location>
        <begin position="25"/>
        <end position="614"/>
    </location>
</feature>
<dbReference type="AlphaFoldDB" id="A0A086XYW1"/>
<dbReference type="RefSeq" id="WP_081880341.1">
    <property type="nucleotide sequence ID" value="NZ_JFZB01000010.1"/>
</dbReference>
<dbReference type="GO" id="GO:1904680">
    <property type="term" value="F:peptide transmembrane transporter activity"/>
    <property type="evidence" value="ECO:0007669"/>
    <property type="project" value="TreeGrafter"/>
</dbReference>
<organism evidence="6 7">
    <name type="scientific">Paenirhodobacter enshiensis</name>
    <dbReference type="NCBI Taxonomy" id="1105367"/>
    <lineage>
        <taxon>Bacteria</taxon>
        <taxon>Pseudomonadati</taxon>
        <taxon>Pseudomonadota</taxon>
        <taxon>Alphaproteobacteria</taxon>
        <taxon>Rhodobacterales</taxon>
        <taxon>Rhodobacter group</taxon>
        <taxon>Paenirhodobacter</taxon>
    </lineage>
</organism>
<protein>
    <submittedName>
        <fullName evidence="6">ABC transporter substrate-binding protein</fullName>
    </submittedName>
</protein>
<sequence>MNWRHFGCALVALALAFCPRLAGADTTGSGMDAALGPAAGIAMYGLPALPADFDHLPYANPQAPKGGTIRFGESGRFDSLNPWILAGRPAQGIANYVAESLMARSIDEPFTLYGLLAESVETAPDRSWVEFTLRPEARFSDGNPVTVDDVIWSYRTLGTLGHPRYQNVWRKVKEIAQTGPRSLRITFTEPDRELPLIMGMRPVLERAQWQGKDFANDTRTVPVGSGPYVVDRVETGRFITLKRNPNWWGKDLPVNRGRYNFDTMRWDYFGDPNTAFEAFKAGDIDVWREGSAAKWARDYDFPAVRRGEVVLDEIPHHRPSGISGLVMNTRLSVFADWRVREAMIDAYNFRFISNTLNAGAEPRITSYFANSDLAMRPGPATGKVAALLAPYAAGLPPGTLSGYSLPETSDKMLDRPGLRHAAGLLEQAGWNVDDEGVLRNAKGQPFTFEILLKQGAADVQSNVDIYLQSLARLGIRPTVTRVDDAQYQMRVTNYDYGMTWMMIALSLSPGNEQMLYWGAKGVTDPGSRNLMGMNSPAAEAMVHAMLDARDPEDFTAAVRALDRILTAGRYVIPSWYPPETHVAHIRELHFPKRIPLYGDWPGFLPETWWYEAEQ</sequence>
<evidence type="ECO:0000259" key="5">
    <source>
        <dbReference type="Pfam" id="PF00496"/>
    </source>
</evidence>
<dbReference type="InterPro" id="IPR030678">
    <property type="entry name" value="Peptide/Ni-bd"/>
</dbReference>
<dbReference type="Pfam" id="PF00496">
    <property type="entry name" value="SBP_bac_5"/>
    <property type="match status" value="1"/>
</dbReference>
<dbReference type="InterPro" id="IPR039424">
    <property type="entry name" value="SBP_5"/>
</dbReference>
<dbReference type="Gene3D" id="3.10.105.10">
    <property type="entry name" value="Dipeptide-binding Protein, Domain 3"/>
    <property type="match status" value="1"/>
</dbReference>
<accession>A0A086XYW1</accession>
<evidence type="ECO:0000313" key="6">
    <source>
        <dbReference type="EMBL" id="KFI27211.1"/>
    </source>
</evidence>
<dbReference type="GO" id="GO:0015833">
    <property type="term" value="P:peptide transport"/>
    <property type="evidence" value="ECO:0007669"/>
    <property type="project" value="TreeGrafter"/>
</dbReference>
<dbReference type="EMBL" id="JFZB01000010">
    <property type="protein sequence ID" value="KFI27211.1"/>
    <property type="molecule type" value="Genomic_DNA"/>
</dbReference>
<name>A0A086XYW1_9RHOB</name>
<dbReference type="GO" id="GO:0030288">
    <property type="term" value="C:outer membrane-bounded periplasmic space"/>
    <property type="evidence" value="ECO:0007669"/>
    <property type="project" value="TreeGrafter"/>
</dbReference>
<keyword evidence="3 4" id="KW-0732">Signal</keyword>
<dbReference type="GO" id="GO:0042884">
    <property type="term" value="P:microcin transport"/>
    <property type="evidence" value="ECO:0007669"/>
    <property type="project" value="TreeGrafter"/>
</dbReference>
<evidence type="ECO:0000256" key="1">
    <source>
        <dbReference type="ARBA" id="ARBA00004418"/>
    </source>
</evidence>
<proteinExistence type="inferred from homology"/>
<dbReference type="SUPFAM" id="SSF53850">
    <property type="entry name" value="Periplasmic binding protein-like II"/>
    <property type="match status" value="1"/>
</dbReference>
<dbReference type="OrthoDB" id="9803988at2"/>
<dbReference type="PANTHER" id="PTHR30290">
    <property type="entry name" value="PERIPLASMIC BINDING COMPONENT OF ABC TRANSPORTER"/>
    <property type="match status" value="1"/>
</dbReference>
<feature type="domain" description="Solute-binding protein family 5" evidence="5">
    <location>
        <begin position="112"/>
        <end position="519"/>
    </location>
</feature>
<dbReference type="STRING" id="1105367.CG50_00225"/>
<comment type="subcellular location">
    <subcellularLocation>
        <location evidence="1">Periplasm</location>
    </subcellularLocation>
</comment>
<comment type="similarity">
    <text evidence="2">Belongs to the bacterial solute-binding protein 5 family.</text>
</comment>
<keyword evidence="7" id="KW-1185">Reference proteome</keyword>
<gene>
    <name evidence="6" type="ORF">CG50_00225</name>
</gene>
<dbReference type="InterPro" id="IPR000914">
    <property type="entry name" value="SBP_5_dom"/>
</dbReference>
<dbReference type="GO" id="GO:0043190">
    <property type="term" value="C:ATP-binding cassette (ABC) transporter complex"/>
    <property type="evidence" value="ECO:0007669"/>
    <property type="project" value="InterPro"/>
</dbReference>
<dbReference type="PIRSF" id="PIRSF002741">
    <property type="entry name" value="MppA"/>
    <property type="match status" value="1"/>
</dbReference>
<reference evidence="6 7" key="1">
    <citation type="submission" date="2014-03" db="EMBL/GenBank/DDBJ databases">
        <title>Genome of Paenirhodobacter enshiensis DW2-9.</title>
        <authorList>
            <person name="Wang D."/>
            <person name="Wang G."/>
        </authorList>
    </citation>
    <scope>NUCLEOTIDE SEQUENCE [LARGE SCALE GENOMIC DNA]</scope>
    <source>
        <strain evidence="6 7">DW2-9</strain>
    </source>
</reference>
<evidence type="ECO:0000256" key="2">
    <source>
        <dbReference type="ARBA" id="ARBA00005695"/>
    </source>
</evidence>
<evidence type="ECO:0000313" key="7">
    <source>
        <dbReference type="Proteomes" id="UP000028824"/>
    </source>
</evidence>
<feature type="signal peptide" evidence="4">
    <location>
        <begin position="1"/>
        <end position="24"/>
    </location>
</feature>
<dbReference type="PANTHER" id="PTHR30290:SF64">
    <property type="entry name" value="ABC TRANSPORTER PERIPLASMIC BINDING PROTEIN"/>
    <property type="match status" value="1"/>
</dbReference>
<dbReference type="Proteomes" id="UP000028824">
    <property type="component" value="Unassembled WGS sequence"/>
</dbReference>
<dbReference type="eggNOG" id="COG4166">
    <property type="taxonomic scope" value="Bacteria"/>
</dbReference>
<evidence type="ECO:0000256" key="4">
    <source>
        <dbReference type="SAM" id="SignalP"/>
    </source>
</evidence>
<dbReference type="Gene3D" id="3.40.190.10">
    <property type="entry name" value="Periplasmic binding protein-like II"/>
    <property type="match status" value="1"/>
</dbReference>